<dbReference type="NCBIfam" id="NF033788">
    <property type="entry name" value="HTH_metalloreg"/>
    <property type="match status" value="1"/>
</dbReference>
<gene>
    <name evidence="5" type="ORF">SAMN05216262_11639</name>
</gene>
<sequence length="105" mass="11933">MNLKPDELSKNAQEVAALLKLLSNHYRLMILCCLADSELTVGELNKQVDLSQSALSQHLTKLRASDLVATRRSSQTIYYRIKNEKVKALLYYLQQQFCHNPAGKP</sequence>
<dbReference type="PROSITE" id="PS50987">
    <property type="entry name" value="HTH_ARSR_2"/>
    <property type="match status" value="1"/>
</dbReference>
<dbReference type="InterPro" id="IPR036390">
    <property type="entry name" value="WH_DNA-bd_sf"/>
</dbReference>
<name>A0A1H7RZ92_9GAMM</name>
<dbReference type="SMART" id="SM00418">
    <property type="entry name" value="HTH_ARSR"/>
    <property type="match status" value="1"/>
</dbReference>
<dbReference type="Gene3D" id="1.10.10.10">
    <property type="entry name" value="Winged helix-like DNA-binding domain superfamily/Winged helix DNA-binding domain"/>
    <property type="match status" value="1"/>
</dbReference>
<dbReference type="EMBL" id="FOBI01000016">
    <property type="protein sequence ID" value="SEL64677.1"/>
    <property type="molecule type" value="Genomic_DNA"/>
</dbReference>
<dbReference type="InterPro" id="IPR011991">
    <property type="entry name" value="ArsR-like_HTH"/>
</dbReference>
<evidence type="ECO:0000313" key="6">
    <source>
        <dbReference type="Proteomes" id="UP000199297"/>
    </source>
</evidence>
<dbReference type="Pfam" id="PF01022">
    <property type="entry name" value="HTH_5"/>
    <property type="match status" value="1"/>
</dbReference>
<dbReference type="GO" id="GO:0003700">
    <property type="term" value="F:DNA-binding transcription factor activity"/>
    <property type="evidence" value="ECO:0007669"/>
    <property type="project" value="InterPro"/>
</dbReference>
<keyword evidence="6" id="KW-1185">Reference proteome</keyword>
<dbReference type="CDD" id="cd00090">
    <property type="entry name" value="HTH_ARSR"/>
    <property type="match status" value="1"/>
</dbReference>
<accession>A0A1H7RZ92</accession>
<evidence type="ECO:0000256" key="1">
    <source>
        <dbReference type="ARBA" id="ARBA00023015"/>
    </source>
</evidence>
<dbReference type="InterPro" id="IPR036388">
    <property type="entry name" value="WH-like_DNA-bd_sf"/>
</dbReference>
<keyword evidence="3" id="KW-0804">Transcription</keyword>
<dbReference type="SUPFAM" id="SSF46785">
    <property type="entry name" value="Winged helix' DNA-binding domain"/>
    <property type="match status" value="1"/>
</dbReference>
<dbReference type="Proteomes" id="UP000199297">
    <property type="component" value="Unassembled WGS sequence"/>
</dbReference>
<dbReference type="InterPro" id="IPR001845">
    <property type="entry name" value="HTH_ArsR_DNA-bd_dom"/>
</dbReference>
<keyword evidence="2" id="KW-0238">DNA-binding</keyword>
<evidence type="ECO:0000259" key="4">
    <source>
        <dbReference type="PROSITE" id="PS50987"/>
    </source>
</evidence>
<protein>
    <submittedName>
        <fullName evidence="5">Transcriptional regulator, ArsR family</fullName>
    </submittedName>
</protein>
<dbReference type="RefSeq" id="WP_085285391.1">
    <property type="nucleotide sequence ID" value="NZ_FOBI01000016.1"/>
</dbReference>
<dbReference type="GO" id="GO:0003677">
    <property type="term" value="F:DNA binding"/>
    <property type="evidence" value="ECO:0007669"/>
    <property type="project" value="UniProtKB-KW"/>
</dbReference>
<keyword evidence="1" id="KW-0805">Transcription regulation</keyword>
<dbReference type="PANTHER" id="PTHR43132">
    <property type="entry name" value="ARSENICAL RESISTANCE OPERON REPRESSOR ARSR-RELATED"/>
    <property type="match status" value="1"/>
</dbReference>
<dbReference type="STRING" id="641665.GCA_002104455_01002"/>
<evidence type="ECO:0000313" key="5">
    <source>
        <dbReference type="EMBL" id="SEL64677.1"/>
    </source>
</evidence>
<feature type="domain" description="HTH arsR-type" evidence="4">
    <location>
        <begin position="7"/>
        <end position="101"/>
    </location>
</feature>
<dbReference type="PRINTS" id="PR00778">
    <property type="entry name" value="HTHARSR"/>
</dbReference>
<evidence type="ECO:0000256" key="3">
    <source>
        <dbReference type="ARBA" id="ARBA00023163"/>
    </source>
</evidence>
<reference evidence="6" key="1">
    <citation type="submission" date="2016-10" db="EMBL/GenBank/DDBJ databases">
        <authorList>
            <person name="Varghese N."/>
            <person name="Submissions S."/>
        </authorList>
    </citation>
    <scope>NUCLEOTIDE SEQUENCE [LARGE SCALE GENOMIC DNA]</scope>
    <source>
        <strain evidence="6">CGMCC 1.9127</strain>
    </source>
</reference>
<organism evidence="5 6">
    <name type="scientific">Colwellia chukchiensis</name>
    <dbReference type="NCBI Taxonomy" id="641665"/>
    <lineage>
        <taxon>Bacteria</taxon>
        <taxon>Pseudomonadati</taxon>
        <taxon>Pseudomonadota</taxon>
        <taxon>Gammaproteobacteria</taxon>
        <taxon>Alteromonadales</taxon>
        <taxon>Colwelliaceae</taxon>
        <taxon>Colwellia</taxon>
    </lineage>
</organism>
<dbReference type="OrthoDB" id="9796124at2"/>
<dbReference type="InterPro" id="IPR051011">
    <property type="entry name" value="Metal_resp_trans_reg"/>
</dbReference>
<dbReference type="AlphaFoldDB" id="A0A1H7RZ92"/>
<dbReference type="PANTHER" id="PTHR43132:SF2">
    <property type="entry name" value="ARSENICAL RESISTANCE OPERON REPRESSOR ARSR-RELATED"/>
    <property type="match status" value="1"/>
</dbReference>
<evidence type="ECO:0000256" key="2">
    <source>
        <dbReference type="ARBA" id="ARBA00023125"/>
    </source>
</evidence>
<proteinExistence type="predicted"/>